<organism evidence="2">
    <name type="scientific">Mycoplasmopsis pulmonis (strain UAB CTIP)</name>
    <name type="common">Mycoplasma pulmonis</name>
    <dbReference type="NCBI Taxonomy" id="272635"/>
    <lineage>
        <taxon>Bacteria</taxon>
        <taxon>Bacillati</taxon>
        <taxon>Mycoplasmatota</taxon>
        <taxon>Mycoplasmoidales</taxon>
        <taxon>Metamycoplasmataceae</taxon>
        <taxon>Mycoplasmopsis</taxon>
    </lineage>
</organism>
<dbReference type="Proteomes" id="UP000000528">
    <property type="component" value="Chromosome"/>
</dbReference>
<dbReference type="KEGG" id="mpu:MYPU_3650"/>
<evidence type="ECO:0000313" key="2">
    <source>
        <dbReference type="Proteomes" id="UP000000528"/>
    </source>
</evidence>
<protein>
    <submittedName>
        <fullName evidence="1">Uncharacterized protein</fullName>
    </submittedName>
</protein>
<dbReference type="HOGENOM" id="CLU_3120088_0_0_14"/>
<dbReference type="STRING" id="272635.gene:17576965"/>
<gene>
    <name evidence="1" type="ordered locus">MYPU_3650</name>
</gene>
<proteinExistence type="predicted"/>
<evidence type="ECO:0000313" key="1">
    <source>
        <dbReference type="EMBL" id="CAC13538.1"/>
    </source>
</evidence>
<dbReference type="AlphaFoldDB" id="Q98QJ6"/>
<sequence length="50" mass="6164">MFYKKLYENIKKEKIYKSKNSIVLNEFKKIKLENMSFMLVILLTRKEPCF</sequence>
<keyword evidence="2" id="KW-1185">Reference proteome</keyword>
<accession>Q98QJ6</accession>
<reference evidence="1 2" key="1">
    <citation type="journal article" date="2001" name="Nucleic Acids Res.">
        <title>The complete genome sequence of the murine respiratory pathogen Mycoplasma pulmonis.</title>
        <authorList>
            <person name="Chambaud I."/>
            <person name="Heilig R."/>
            <person name="Ferris S."/>
            <person name="Barbe V."/>
            <person name="Samson D."/>
            <person name="Galisson F."/>
            <person name="Moszer I."/>
            <person name="Dybvig K."/>
            <person name="Wroblewski H."/>
            <person name="Viari A."/>
            <person name="Rocha E.P.C."/>
            <person name="Blanchard A."/>
        </authorList>
    </citation>
    <scope>NUCLEOTIDE SEQUENCE [LARGE SCALE GENOMIC DNA]</scope>
    <source>
        <strain evidence="1 2">UAB CTIP</strain>
    </source>
</reference>
<dbReference type="EMBL" id="AL445564">
    <property type="protein sequence ID" value="CAC13538.1"/>
    <property type="molecule type" value="Genomic_DNA"/>
</dbReference>
<dbReference type="PIR" id="E90557">
    <property type="entry name" value="E90557"/>
</dbReference>
<name>Q98QJ6_MYCPU</name>